<proteinExistence type="predicted"/>
<dbReference type="EMBL" id="BARS01056263">
    <property type="protein sequence ID" value="GAG42186.1"/>
    <property type="molecule type" value="Genomic_DNA"/>
</dbReference>
<dbReference type="AlphaFoldDB" id="X0Z0F3"/>
<feature type="non-terminal residue" evidence="1">
    <location>
        <position position="115"/>
    </location>
</feature>
<dbReference type="SUPFAM" id="SSF101898">
    <property type="entry name" value="NHL repeat"/>
    <property type="match status" value="1"/>
</dbReference>
<evidence type="ECO:0000313" key="1">
    <source>
        <dbReference type="EMBL" id="GAG42186.1"/>
    </source>
</evidence>
<accession>X0Z0F3</accession>
<name>X0Z0F3_9ZZZZ</name>
<protein>
    <recommendedName>
        <fullName evidence="2">Bulb-type lectin domain-containing protein</fullName>
    </recommendedName>
</protein>
<reference evidence="1" key="1">
    <citation type="journal article" date="2014" name="Front. Microbiol.">
        <title>High frequency of phylogenetically diverse reductive dehalogenase-homologous genes in deep subseafloor sedimentary metagenomes.</title>
        <authorList>
            <person name="Kawai M."/>
            <person name="Futagami T."/>
            <person name="Toyoda A."/>
            <person name="Takaki Y."/>
            <person name="Nishi S."/>
            <person name="Hori S."/>
            <person name="Arai W."/>
            <person name="Tsubouchi T."/>
            <person name="Morono Y."/>
            <person name="Uchiyama I."/>
            <person name="Ito T."/>
            <person name="Fujiyama A."/>
            <person name="Inagaki F."/>
            <person name="Takami H."/>
        </authorList>
    </citation>
    <scope>NUCLEOTIDE SEQUENCE</scope>
    <source>
        <strain evidence="1">Expedition CK06-06</strain>
    </source>
</reference>
<gene>
    <name evidence="1" type="ORF">S01H1_82905</name>
</gene>
<sequence length="115" mass="11822">MNDVVRRFIVDGMGNLIAAGGFTNAGGTPANRIAMWDGSNWSPLGSGLNNSAVALARDWNKNIYVGGNFTSAGGVSANRVAKWDGSSWSPLGAGIEGDVVRTLAFDSNGNLYAGG</sequence>
<comment type="caution">
    <text evidence="1">The sequence shown here is derived from an EMBL/GenBank/DDBJ whole genome shotgun (WGS) entry which is preliminary data.</text>
</comment>
<organism evidence="1">
    <name type="scientific">marine sediment metagenome</name>
    <dbReference type="NCBI Taxonomy" id="412755"/>
    <lineage>
        <taxon>unclassified sequences</taxon>
        <taxon>metagenomes</taxon>
        <taxon>ecological metagenomes</taxon>
    </lineage>
</organism>
<evidence type="ECO:0008006" key="2">
    <source>
        <dbReference type="Google" id="ProtNLM"/>
    </source>
</evidence>